<dbReference type="RefSeq" id="WP_011883879.1">
    <property type="nucleotide sequence ID" value="NC_023030.2"/>
</dbReference>
<evidence type="ECO:0000313" key="1">
    <source>
        <dbReference type="EMBL" id="AHB99460.1"/>
    </source>
</evidence>
<dbReference type="HOGENOM" id="CLU_1747611_0_0_14"/>
<evidence type="ECO:0008006" key="3">
    <source>
        <dbReference type="Google" id="ProtNLM"/>
    </source>
</evidence>
<dbReference type="InterPro" id="IPR035947">
    <property type="entry name" value="MG354-like_sf"/>
</dbReference>
<proteinExistence type="predicted"/>
<evidence type="ECO:0000313" key="2">
    <source>
        <dbReference type="Proteomes" id="UP000018735"/>
    </source>
</evidence>
<dbReference type="InterPro" id="IPR015271">
    <property type="entry name" value="DUF1951"/>
</dbReference>
<dbReference type="AlphaFoldDB" id="A0A0F6CK38"/>
<dbReference type="SUPFAM" id="SSF110009">
    <property type="entry name" value="Hypothetical protein MG354"/>
    <property type="match status" value="1"/>
</dbReference>
<sequence length="149" mass="17658">MSHKLSEEQKKETEYQANVEKAITAFNTLFTKEANKFDFIKSVYENDGVANMEYPRQKLNELMDLIINEPTKHYARNFFINTCLTKITAYEEIEDVLSLFKKNKQILDKFCLYYLLFKQSFNFDDSERSKITKILSNIARELIEVLDLN</sequence>
<dbReference type="Proteomes" id="UP000018735">
    <property type="component" value="Chromosome"/>
</dbReference>
<organism evidence="1 2">
    <name type="scientific">Mycoplasmoides gallisepticum S6</name>
    <dbReference type="NCBI Taxonomy" id="1006581"/>
    <lineage>
        <taxon>Bacteria</taxon>
        <taxon>Bacillati</taxon>
        <taxon>Mycoplasmatota</taxon>
        <taxon>Mycoplasmoidales</taxon>
        <taxon>Mycoplasmoidaceae</taxon>
        <taxon>Mycoplasmoides</taxon>
    </lineage>
</organism>
<dbReference type="Gene3D" id="1.10.3960.10">
    <property type="entry name" value="MG354-like"/>
    <property type="match status" value="1"/>
</dbReference>
<dbReference type="EMBL" id="CP006916">
    <property type="protein sequence ID" value="AHB99460.1"/>
    <property type="molecule type" value="Genomic_DNA"/>
</dbReference>
<dbReference type="KEGG" id="mgz:GCW_00815"/>
<name>A0A0F6CK38_MYCGL</name>
<gene>
    <name evidence="1" type="ORF">GCW_00815</name>
</gene>
<protein>
    <recommendedName>
        <fullName evidence="3">DUF1951 domain-containing protein</fullName>
    </recommendedName>
</protein>
<reference evidence="1 2" key="1">
    <citation type="journal article" date="2011" name="PLoS ONE">
        <title>Core proteome of the minimal cell: comparative proteomics of three mollicute species.</title>
        <authorList>
            <person name="Fisunov G.Y."/>
            <person name="Alexeev D.G."/>
            <person name="Bazaleev N.A."/>
            <person name="Ladygina V.G."/>
            <person name="Galyamina M.A."/>
            <person name="Kondratov I.G."/>
            <person name="Zhukova N.A."/>
            <person name="Serebryakova M.V."/>
            <person name="Demina I.A."/>
            <person name="Govorun V.M."/>
        </authorList>
    </citation>
    <scope>NUCLEOTIDE SEQUENCE [LARGE SCALE GENOMIC DNA]</scope>
    <source>
        <strain evidence="1 2">S6</strain>
    </source>
</reference>
<accession>A0A0F6CK38</accession>
<dbReference type="Pfam" id="PF09188">
    <property type="entry name" value="DUF1951"/>
    <property type="match status" value="1"/>
</dbReference>